<dbReference type="PANTHER" id="PTHR11831">
    <property type="entry name" value="30S 40S RIBOSOMAL PROTEIN"/>
    <property type="match status" value="1"/>
</dbReference>
<keyword evidence="11" id="KW-1185">Reference proteome</keyword>
<dbReference type="NCBIfam" id="TIGR01017">
    <property type="entry name" value="rpsD_bact"/>
    <property type="match status" value="1"/>
</dbReference>
<dbReference type="GO" id="GO:0006412">
    <property type="term" value="P:translation"/>
    <property type="evidence" value="ECO:0007669"/>
    <property type="project" value="UniProtKB-UniRule"/>
</dbReference>
<dbReference type="SUPFAM" id="SSF55174">
    <property type="entry name" value="Alpha-L RNA-binding motif"/>
    <property type="match status" value="1"/>
</dbReference>
<comment type="similarity">
    <text evidence="1 7">Belongs to the universal ribosomal protein uS4 family.</text>
</comment>
<dbReference type="InterPro" id="IPR036986">
    <property type="entry name" value="S4_RNA-bd_sf"/>
</dbReference>
<sequence length="256" mass="29044">MKILGAPFTIPARFFETVHFFENIPEFRRERSRPFVDLGRSDPAAPLYPWNRTNMARYTGPKARINRRLGTLLYETAGATRALDRRNTPPGMHVRGRRPSNYGLALMEKQKIKHYYGLGERQLRRYFDNVGRKSGNTGELLLLLCESRLDNVVRRVGFTKTRPQARQGITHGHFRVNGVKVTKPGYLLRAGDIIEVRGRENLKNLYRGVIANSPPDGLDWVSFDSEGLRATVLSLPGPVDISLPVDANSVVEFLSR</sequence>
<accession>M5TT45</accession>
<dbReference type="InterPro" id="IPR005709">
    <property type="entry name" value="Ribosomal_uS4_bac-type"/>
</dbReference>
<feature type="domain" description="Small ribosomal subunit protein uS4 N-terminal" evidence="9">
    <location>
        <begin position="57"/>
        <end position="146"/>
    </location>
</feature>
<dbReference type="GO" id="GO:0003735">
    <property type="term" value="F:structural constituent of ribosome"/>
    <property type="evidence" value="ECO:0007669"/>
    <property type="project" value="InterPro"/>
</dbReference>
<name>M5TT45_9BACT</name>
<protein>
    <recommendedName>
        <fullName evidence="6 7">Small ribosomal subunit protein uS4</fullName>
    </recommendedName>
</protein>
<dbReference type="SMART" id="SM00363">
    <property type="entry name" value="S4"/>
    <property type="match status" value="1"/>
</dbReference>
<dbReference type="HAMAP" id="MF_01306_B">
    <property type="entry name" value="Ribosomal_uS4_B"/>
    <property type="match status" value="1"/>
</dbReference>
<feature type="domain" description="RNA-binding S4" evidence="8">
    <location>
        <begin position="147"/>
        <end position="214"/>
    </location>
</feature>
<dbReference type="Proteomes" id="UP000011885">
    <property type="component" value="Unassembled WGS sequence"/>
</dbReference>
<dbReference type="Pfam" id="PF00163">
    <property type="entry name" value="Ribosomal_S4"/>
    <property type="match status" value="1"/>
</dbReference>
<keyword evidence="5 7" id="KW-0687">Ribonucleoprotein</keyword>
<evidence type="ECO:0000256" key="2">
    <source>
        <dbReference type="ARBA" id="ARBA00022730"/>
    </source>
</evidence>
<proteinExistence type="inferred from homology"/>
<dbReference type="GO" id="GO:0015935">
    <property type="term" value="C:small ribosomal subunit"/>
    <property type="evidence" value="ECO:0007669"/>
    <property type="project" value="InterPro"/>
</dbReference>
<dbReference type="AlphaFoldDB" id="M5TT45"/>
<organism evidence="10 11">
    <name type="scientific">Rhodopirellula sallentina SM41</name>
    <dbReference type="NCBI Taxonomy" id="1263870"/>
    <lineage>
        <taxon>Bacteria</taxon>
        <taxon>Pseudomonadati</taxon>
        <taxon>Planctomycetota</taxon>
        <taxon>Planctomycetia</taxon>
        <taxon>Pirellulales</taxon>
        <taxon>Pirellulaceae</taxon>
        <taxon>Rhodopirellula</taxon>
    </lineage>
</organism>
<dbReference type="OrthoDB" id="9803672at2"/>
<evidence type="ECO:0000259" key="8">
    <source>
        <dbReference type="SMART" id="SM00363"/>
    </source>
</evidence>
<gene>
    <name evidence="7" type="primary">rpsD</name>
    <name evidence="10" type="ORF">RSSM_06185</name>
</gene>
<dbReference type="PATRIC" id="fig|1263870.3.peg.6548"/>
<dbReference type="GO" id="GO:0019843">
    <property type="term" value="F:rRNA binding"/>
    <property type="evidence" value="ECO:0007669"/>
    <property type="project" value="UniProtKB-UniRule"/>
</dbReference>
<evidence type="ECO:0000256" key="4">
    <source>
        <dbReference type="ARBA" id="ARBA00022980"/>
    </source>
</evidence>
<comment type="caution">
    <text evidence="10">The sequence shown here is derived from an EMBL/GenBank/DDBJ whole genome shotgun (WGS) entry which is preliminary data.</text>
</comment>
<dbReference type="Gene3D" id="1.10.1050.10">
    <property type="entry name" value="Ribosomal Protein S4 Delta 41, Chain A, domain 1"/>
    <property type="match status" value="1"/>
</dbReference>
<dbReference type="GO" id="GO:0042274">
    <property type="term" value="P:ribosomal small subunit biogenesis"/>
    <property type="evidence" value="ECO:0007669"/>
    <property type="project" value="TreeGrafter"/>
</dbReference>
<evidence type="ECO:0000259" key="9">
    <source>
        <dbReference type="SMART" id="SM01390"/>
    </source>
</evidence>
<evidence type="ECO:0000256" key="3">
    <source>
        <dbReference type="ARBA" id="ARBA00022884"/>
    </source>
</evidence>
<dbReference type="NCBIfam" id="NF003717">
    <property type="entry name" value="PRK05327.1"/>
    <property type="match status" value="1"/>
</dbReference>
<dbReference type="InterPro" id="IPR002942">
    <property type="entry name" value="S4_RNA-bd"/>
</dbReference>
<dbReference type="Gene3D" id="3.10.290.10">
    <property type="entry name" value="RNA-binding S4 domain"/>
    <property type="match status" value="1"/>
</dbReference>
<evidence type="ECO:0000256" key="5">
    <source>
        <dbReference type="ARBA" id="ARBA00023274"/>
    </source>
</evidence>
<keyword evidence="3 7" id="KW-0694">RNA-binding</keyword>
<dbReference type="Pfam" id="PF01479">
    <property type="entry name" value="S4"/>
    <property type="match status" value="1"/>
</dbReference>
<comment type="function">
    <text evidence="7">One of the primary rRNA binding proteins, it binds directly to 16S rRNA where it nucleates assembly of the body of the 30S subunit.</text>
</comment>
<dbReference type="EMBL" id="ANOH01000434">
    <property type="protein sequence ID" value="EMI52372.1"/>
    <property type="molecule type" value="Genomic_DNA"/>
</dbReference>
<evidence type="ECO:0000256" key="1">
    <source>
        <dbReference type="ARBA" id="ARBA00007465"/>
    </source>
</evidence>
<dbReference type="InterPro" id="IPR022801">
    <property type="entry name" value="Ribosomal_uS4"/>
</dbReference>
<dbReference type="InterPro" id="IPR001912">
    <property type="entry name" value="Ribosomal_uS4_N"/>
</dbReference>
<comment type="subunit">
    <text evidence="7">Part of the 30S ribosomal subunit. Contacts protein S5. The interaction surface between S4 and S5 is involved in control of translational fidelity.</text>
</comment>
<evidence type="ECO:0000313" key="11">
    <source>
        <dbReference type="Proteomes" id="UP000011885"/>
    </source>
</evidence>
<evidence type="ECO:0000256" key="7">
    <source>
        <dbReference type="HAMAP-Rule" id="MF_01306"/>
    </source>
</evidence>
<comment type="function">
    <text evidence="7">With S5 and S12 plays an important role in translational accuracy.</text>
</comment>
<dbReference type="FunFam" id="3.10.290.10:FF:000001">
    <property type="entry name" value="30S ribosomal protein S4"/>
    <property type="match status" value="1"/>
</dbReference>
<dbReference type="SMART" id="SM01390">
    <property type="entry name" value="Ribosomal_S4"/>
    <property type="match status" value="1"/>
</dbReference>
<evidence type="ECO:0000313" key="10">
    <source>
        <dbReference type="EMBL" id="EMI52372.1"/>
    </source>
</evidence>
<dbReference type="CDD" id="cd00165">
    <property type="entry name" value="S4"/>
    <property type="match status" value="1"/>
</dbReference>
<dbReference type="PROSITE" id="PS50889">
    <property type="entry name" value="S4"/>
    <property type="match status" value="1"/>
</dbReference>
<keyword evidence="4 7" id="KW-0689">Ribosomal protein</keyword>
<keyword evidence="2 7" id="KW-0699">rRNA-binding</keyword>
<reference evidence="10 11" key="1">
    <citation type="journal article" date="2013" name="Mar. Genomics">
        <title>Expression of sulfatases in Rhodopirellula baltica and the diversity of sulfatases in the genus Rhodopirellula.</title>
        <authorList>
            <person name="Wegner C.E."/>
            <person name="Richter-Heitmann T."/>
            <person name="Klindworth A."/>
            <person name="Klockow C."/>
            <person name="Richter M."/>
            <person name="Achstetter T."/>
            <person name="Glockner F.O."/>
            <person name="Harder J."/>
        </authorList>
    </citation>
    <scope>NUCLEOTIDE SEQUENCE [LARGE SCALE GENOMIC DNA]</scope>
    <source>
        <strain evidence="10 11">SM41</strain>
    </source>
</reference>
<dbReference type="PANTHER" id="PTHR11831:SF4">
    <property type="entry name" value="SMALL RIBOSOMAL SUBUNIT PROTEIN US4M"/>
    <property type="match status" value="1"/>
</dbReference>
<evidence type="ECO:0000256" key="6">
    <source>
        <dbReference type="ARBA" id="ARBA00035254"/>
    </source>
</evidence>